<keyword evidence="6" id="KW-1185">Reference proteome</keyword>
<dbReference type="Gene3D" id="3.40.50.720">
    <property type="entry name" value="NAD(P)-binding Rossmann-like Domain"/>
    <property type="match status" value="1"/>
</dbReference>
<evidence type="ECO:0000313" key="5">
    <source>
        <dbReference type="EMBL" id="MBD0776396.1"/>
    </source>
</evidence>
<dbReference type="PANTHER" id="PTHR43362">
    <property type="entry name" value="MANNITOL DEHYDROGENASE DSF1-RELATED"/>
    <property type="match status" value="1"/>
</dbReference>
<accession>A0ABR7UWC3</accession>
<sequence length="499" mass="55410">MNNSIKLNQKNLAEIAKRMPCPTYDRSKLKTGIVHVGIGGFHRAHEAFYTDRLLHDENITDWGICGIALLEFDTKIHNTLKEQDGLYTLIIKELDGSLTKRVIGSIVENLYAPENPTTVIEKMASSEVKIITLTITEGGYNYSEATQSFDFTNPNIQYDLKHPEAPKTIFGYLTQAFKLRKERGLQGCTLQSCDNIQGNGHMAKRMLLSYVQKAEPELVSWIETHVSFPNSMVDRITPATSAADIENLKASSGIDDAWPVVCEPFKQWVIEDDFTAGRPSWETVGAQFVEDVVPYEKMKLSLLNAGHTVLGIIGALLGYDTIDESVHNPQISAFLKHYMDIEVTPTLGSLEGVDLDGYKKSLLERFGNINIKDQIDRICSESSAKFPIFVLPTVNTNLEKKGSIAFASLVIAAWAIYSLGKDEKGNNLNIKDAMRSILNEKGLAASKGDPKAFLEIETVFGKLKDSPTFVEAFTKAYKNITEKGIATCVIEQNDKALKN</sequence>
<dbReference type="EMBL" id="JABTCF010000001">
    <property type="protein sequence ID" value="MBD0776396.1"/>
    <property type="molecule type" value="Genomic_DNA"/>
</dbReference>
<protein>
    <submittedName>
        <fullName evidence="5">Mannitol dehydrogenase family protein</fullName>
    </submittedName>
</protein>
<dbReference type="Pfam" id="PF01232">
    <property type="entry name" value="Mannitol_dh"/>
    <property type="match status" value="1"/>
</dbReference>
<evidence type="ECO:0000259" key="4">
    <source>
        <dbReference type="Pfam" id="PF08125"/>
    </source>
</evidence>
<dbReference type="Gene3D" id="1.10.1040.10">
    <property type="entry name" value="N-(1-d-carboxylethyl)-l-norvaline Dehydrogenase, domain 2"/>
    <property type="match status" value="1"/>
</dbReference>
<dbReference type="SUPFAM" id="SSF48179">
    <property type="entry name" value="6-phosphogluconate dehydrogenase C-terminal domain-like"/>
    <property type="match status" value="1"/>
</dbReference>
<dbReference type="InterPro" id="IPR008927">
    <property type="entry name" value="6-PGluconate_DH-like_C_sf"/>
</dbReference>
<dbReference type="InterPro" id="IPR050988">
    <property type="entry name" value="Mannitol_DH/Oxidoreductase"/>
</dbReference>
<evidence type="ECO:0000256" key="1">
    <source>
        <dbReference type="ARBA" id="ARBA00023002"/>
    </source>
</evidence>
<evidence type="ECO:0000256" key="2">
    <source>
        <dbReference type="ARBA" id="ARBA00023027"/>
    </source>
</evidence>
<dbReference type="InterPro" id="IPR036291">
    <property type="entry name" value="NAD(P)-bd_dom_sf"/>
</dbReference>
<gene>
    <name evidence="5" type="ORF">HPE56_01215</name>
</gene>
<feature type="domain" description="Mannitol dehydrogenase C-terminal" evidence="4">
    <location>
        <begin position="291"/>
        <end position="480"/>
    </location>
</feature>
<dbReference type="InterPro" id="IPR000669">
    <property type="entry name" value="Mannitol_DH"/>
</dbReference>
<dbReference type="PRINTS" id="PR00084">
    <property type="entry name" value="MTLDHDRGNASE"/>
</dbReference>
<dbReference type="InterPro" id="IPR023027">
    <property type="entry name" value="Mannitol_DH_CS"/>
</dbReference>
<organism evidence="5 6">
    <name type="scientific">Maribacter aquimaris</name>
    <dbReference type="NCBI Taxonomy" id="2737171"/>
    <lineage>
        <taxon>Bacteria</taxon>
        <taxon>Pseudomonadati</taxon>
        <taxon>Bacteroidota</taxon>
        <taxon>Flavobacteriia</taxon>
        <taxon>Flavobacteriales</taxon>
        <taxon>Flavobacteriaceae</taxon>
        <taxon>Maribacter</taxon>
    </lineage>
</organism>
<evidence type="ECO:0000313" key="6">
    <source>
        <dbReference type="Proteomes" id="UP001166021"/>
    </source>
</evidence>
<comment type="caution">
    <text evidence="5">The sequence shown here is derived from an EMBL/GenBank/DDBJ whole genome shotgun (WGS) entry which is preliminary data.</text>
</comment>
<dbReference type="InterPro" id="IPR013118">
    <property type="entry name" value="Mannitol_DH_C"/>
</dbReference>
<dbReference type="SUPFAM" id="SSF51735">
    <property type="entry name" value="NAD(P)-binding Rossmann-fold domains"/>
    <property type="match status" value="1"/>
</dbReference>
<dbReference type="PANTHER" id="PTHR43362:SF1">
    <property type="entry name" value="MANNITOL DEHYDROGENASE 2-RELATED"/>
    <property type="match status" value="1"/>
</dbReference>
<dbReference type="Proteomes" id="UP001166021">
    <property type="component" value="Unassembled WGS sequence"/>
</dbReference>
<dbReference type="InterPro" id="IPR013131">
    <property type="entry name" value="Mannitol_DH_N"/>
</dbReference>
<dbReference type="RefSeq" id="WP_188241945.1">
    <property type="nucleotide sequence ID" value="NZ_JABTCF010000001.1"/>
</dbReference>
<proteinExistence type="predicted"/>
<evidence type="ECO:0000259" key="3">
    <source>
        <dbReference type="Pfam" id="PF01232"/>
    </source>
</evidence>
<dbReference type="PROSITE" id="PS00974">
    <property type="entry name" value="MANNITOL_DHGENASE"/>
    <property type="match status" value="1"/>
</dbReference>
<keyword evidence="1" id="KW-0560">Oxidoreductase</keyword>
<name>A0ABR7UWC3_9FLAO</name>
<feature type="domain" description="Mannitol dehydrogenase N-terminal" evidence="3">
    <location>
        <begin position="32"/>
        <end position="282"/>
    </location>
</feature>
<dbReference type="Pfam" id="PF08125">
    <property type="entry name" value="Mannitol_dh_C"/>
    <property type="match status" value="1"/>
</dbReference>
<keyword evidence="2" id="KW-0520">NAD</keyword>
<reference evidence="5" key="1">
    <citation type="submission" date="2020-05" db="EMBL/GenBank/DDBJ databases">
        <title>The draft genome sequence of Maribacter sp. ANRC-HE7.</title>
        <authorList>
            <person name="Mu L."/>
        </authorList>
    </citation>
    <scope>NUCLEOTIDE SEQUENCE</scope>
    <source>
        <strain evidence="5">ANRC-HE7</strain>
    </source>
</reference>
<dbReference type="InterPro" id="IPR013328">
    <property type="entry name" value="6PGD_dom2"/>
</dbReference>